<dbReference type="Gene3D" id="3.40.50.1110">
    <property type="entry name" value="SGNH hydrolase"/>
    <property type="match status" value="1"/>
</dbReference>
<dbReference type="SUPFAM" id="SSF52266">
    <property type="entry name" value="SGNH hydrolase"/>
    <property type="match status" value="1"/>
</dbReference>
<name>A0A3A1TW57_9MICO</name>
<comment type="similarity">
    <text evidence="2 4">Belongs to the Nudix hydrolase family.</text>
</comment>
<keyword evidence="3 4" id="KW-0378">Hydrolase</keyword>
<organism evidence="6 7">
    <name type="scientific">Amnibacterium setariae</name>
    <dbReference type="NCBI Taxonomy" id="2306585"/>
    <lineage>
        <taxon>Bacteria</taxon>
        <taxon>Bacillati</taxon>
        <taxon>Actinomycetota</taxon>
        <taxon>Actinomycetes</taxon>
        <taxon>Micrococcales</taxon>
        <taxon>Microbacteriaceae</taxon>
        <taxon>Amnibacterium</taxon>
    </lineage>
</organism>
<dbReference type="InterPro" id="IPR015797">
    <property type="entry name" value="NUDIX_hydrolase-like_dom_sf"/>
</dbReference>
<dbReference type="Proteomes" id="UP000265742">
    <property type="component" value="Unassembled WGS sequence"/>
</dbReference>
<dbReference type="PRINTS" id="PR00502">
    <property type="entry name" value="NUDIXFAMILY"/>
</dbReference>
<reference evidence="7" key="1">
    <citation type="submission" date="2018-09" db="EMBL/GenBank/DDBJ databases">
        <authorList>
            <person name="Kim I."/>
        </authorList>
    </citation>
    <scope>NUCLEOTIDE SEQUENCE [LARGE SCALE GENOMIC DNA]</scope>
    <source>
        <strain evidence="7">DD4a</strain>
    </source>
</reference>
<dbReference type="OrthoDB" id="9804442at2"/>
<dbReference type="InterPro" id="IPR020476">
    <property type="entry name" value="Nudix_hydrolase"/>
</dbReference>
<evidence type="ECO:0000259" key="5">
    <source>
        <dbReference type="PROSITE" id="PS51462"/>
    </source>
</evidence>
<dbReference type="AlphaFoldDB" id="A0A3A1TW57"/>
<evidence type="ECO:0000256" key="3">
    <source>
        <dbReference type="ARBA" id="ARBA00022801"/>
    </source>
</evidence>
<dbReference type="EMBL" id="QXTG01000002">
    <property type="protein sequence ID" value="RIX28029.1"/>
    <property type="molecule type" value="Genomic_DNA"/>
</dbReference>
<dbReference type="InterPro" id="IPR036514">
    <property type="entry name" value="SGNH_hydro_sf"/>
</dbReference>
<evidence type="ECO:0000313" key="6">
    <source>
        <dbReference type="EMBL" id="RIX28029.1"/>
    </source>
</evidence>
<dbReference type="Pfam" id="PF13472">
    <property type="entry name" value="Lipase_GDSL_2"/>
    <property type="match status" value="1"/>
</dbReference>
<keyword evidence="7" id="KW-1185">Reference proteome</keyword>
<dbReference type="SUPFAM" id="SSF55811">
    <property type="entry name" value="Nudix"/>
    <property type="match status" value="1"/>
</dbReference>
<comment type="caution">
    <text evidence="6">The sequence shown here is derived from an EMBL/GenBank/DDBJ whole genome shotgun (WGS) entry which is preliminary data.</text>
</comment>
<dbReference type="Gene3D" id="3.90.79.10">
    <property type="entry name" value="Nucleoside Triphosphate Pyrophosphohydrolase"/>
    <property type="match status" value="1"/>
</dbReference>
<gene>
    <name evidence="6" type="ORF">D1781_11020</name>
</gene>
<dbReference type="InterPro" id="IPR020084">
    <property type="entry name" value="NUDIX_hydrolase_CS"/>
</dbReference>
<evidence type="ECO:0000256" key="4">
    <source>
        <dbReference type="RuleBase" id="RU003476"/>
    </source>
</evidence>
<sequence>MLWPVSAKAIVIQDGAVLLGRNDRDEWELPGGRVERAEEPAAAVVREVEEETGLHVVVTTLLGARRFEVLPDRYVLVLGYACALVEHAPLVVSEEHGALAWHRLDRLDEIALPEVYRDLLAPAARRRVVLLGDSHLAKLDQAASDRLRETQPDRPLIVNRAVGGSSVLDVLSGVEPDPVLPRDVSVLSVGTNDYAPWKRVPLDRFTRAVGAVLDRLRLGRVIVLLPPEVDEARQRSAGRTLIRTSVDRAPYADAVRAASARVGATVVEIPREATAGADGVHLDADGYDVLLDLLARALG</sequence>
<feature type="domain" description="Nudix hydrolase" evidence="5">
    <location>
        <begin position="2"/>
        <end position="126"/>
    </location>
</feature>
<evidence type="ECO:0000313" key="7">
    <source>
        <dbReference type="Proteomes" id="UP000265742"/>
    </source>
</evidence>
<dbReference type="PANTHER" id="PTHR43046:SF2">
    <property type="entry name" value="8-OXO-DGTP DIPHOSPHATASE-RELATED"/>
    <property type="match status" value="1"/>
</dbReference>
<evidence type="ECO:0000256" key="1">
    <source>
        <dbReference type="ARBA" id="ARBA00001946"/>
    </source>
</evidence>
<dbReference type="GO" id="GO:0016787">
    <property type="term" value="F:hydrolase activity"/>
    <property type="evidence" value="ECO:0007669"/>
    <property type="project" value="UniProtKB-KW"/>
</dbReference>
<comment type="cofactor">
    <cofactor evidence="1">
        <name>Mg(2+)</name>
        <dbReference type="ChEBI" id="CHEBI:18420"/>
    </cofactor>
</comment>
<dbReference type="PROSITE" id="PS51462">
    <property type="entry name" value="NUDIX"/>
    <property type="match status" value="1"/>
</dbReference>
<evidence type="ECO:0000256" key="2">
    <source>
        <dbReference type="ARBA" id="ARBA00005582"/>
    </source>
</evidence>
<dbReference type="InterPro" id="IPR013830">
    <property type="entry name" value="SGNH_hydro"/>
</dbReference>
<dbReference type="RefSeq" id="WP_119482339.1">
    <property type="nucleotide sequence ID" value="NZ_QXTG01000002.1"/>
</dbReference>
<proteinExistence type="inferred from homology"/>
<dbReference type="InterPro" id="IPR000086">
    <property type="entry name" value="NUDIX_hydrolase_dom"/>
</dbReference>
<dbReference type="Pfam" id="PF00293">
    <property type="entry name" value="NUDIX"/>
    <property type="match status" value="1"/>
</dbReference>
<dbReference type="PANTHER" id="PTHR43046">
    <property type="entry name" value="GDP-MANNOSE MANNOSYL HYDROLASE"/>
    <property type="match status" value="1"/>
</dbReference>
<protein>
    <submittedName>
        <fullName evidence="6">NUDIX domain-containing protein</fullName>
    </submittedName>
</protein>
<accession>A0A3A1TW57</accession>
<dbReference type="PROSITE" id="PS00893">
    <property type="entry name" value="NUDIX_BOX"/>
    <property type="match status" value="1"/>
</dbReference>